<keyword evidence="1" id="KW-0460">Magnesium</keyword>
<keyword evidence="5" id="KW-1185">Reference proteome</keyword>
<dbReference type="InterPro" id="IPR023298">
    <property type="entry name" value="ATPase_P-typ_TM_dom_sf"/>
</dbReference>
<evidence type="ECO:0000256" key="1">
    <source>
        <dbReference type="ARBA" id="ARBA00022842"/>
    </source>
</evidence>
<dbReference type="SUPFAM" id="SSF81665">
    <property type="entry name" value="Calcium ATPase, transmembrane domain M"/>
    <property type="match status" value="1"/>
</dbReference>
<evidence type="ECO:0000313" key="5">
    <source>
        <dbReference type="Proteomes" id="UP001163823"/>
    </source>
</evidence>
<evidence type="ECO:0000313" key="4">
    <source>
        <dbReference type="EMBL" id="KAJ7942863.1"/>
    </source>
</evidence>
<dbReference type="KEGG" id="qsa:O6P43_032480"/>
<evidence type="ECO:0000256" key="2">
    <source>
        <dbReference type="SAM" id="Phobius"/>
    </source>
</evidence>
<feature type="domain" description="P-type ATPase A" evidence="3">
    <location>
        <begin position="2"/>
        <end position="99"/>
    </location>
</feature>
<name>A0AAD7KN30_QUISA</name>
<comment type="caution">
    <text evidence="4">The sequence shown here is derived from an EMBL/GenBank/DDBJ whole genome shotgun (WGS) entry which is preliminary data.</text>
</comment>
<organism evidence="4 5">
    <name type="scientific">Quillaja saponaria</name>
    <name type="common">Soap bark tree</name>
    <dbReference type="NCBI Taxonomy" id="32244"/>
    <lineage>
        <taxon>Eukaryota</taxon>
        <taxon>Viridiplantae</taxon>
        <taxon>Streptophyta</taxon>
        <taxon>Embryophyta</taxon>
        <taxon>Tracheophyta</taxon>
        <taxon>Spermatophyta</taxon>
        <taxon>Magnoliopsida</taxon>
        <taxon>eudicotyledons</taxon>
        <taxon>Gunneridae</taxon>
        <taxon>Pentapetalae</taxon>
        <taxon>rosids</taxon>
        <taxon>fabids</taxon>
        <taxon>Fabales</taxon>
        <taxon>Quillajaceae</taxon>
        <taxon>Quillaja</taxon>
    </lineage>
</organism>
<reference evidence="4" key="1">
    <citation type="journal article" date="2023" name="Science">
        <title>Elucidation of the pathway for biosynthesis of saponin adjuvants from the soapbark tree.</title>
        <authorList>
            <person name="Reed J."/>
            <person name="Orme A."/>
            <person name="El-Demerdash A."/>
            <person name="Owen C."/>
            <person name="Martin L.B.B."/>
            <person name="Misra R.C."/>
            <person name="Kikuchi S."/>
            <person name="Rejzek M."/>
            <person name="Martin A.C."/>
            <person name="Harkess A."/>
            <person name="Leebens-Mack J."/>
            <person name="Louveau T."/>
            <person name="Stephenson M.J."/>
            <person name="Osbourn A."/>
        </authorList>
    </citation>
    <scope>NUCLEOTIDE SEQUENCE</scope>
    <source>
        <strain evidence="4">S10</strain>
    </source>
</reference>
<keyword evidence="2" id="KW-1133">Transmembrane helix</keyword>
<accession>A0AAD7KN30</accession>
<sequence>MRVEVVRDARRQPLSIFDLMVGEVCLKIGDQFLADGLFIERHSLKVDESSMNGETVHVKINVSTNPFLLSGTKVTDGFGLMLVTSVGMNTGWGEMMSLISRDLDEQTPLQECLNKLTSCIGIIGLTVAAIVLVVMLIRYFTGNSTDDKGNREFNGRKAKVDDIMNAVVGIVAAAVTIVVVAIPEGLRLAVTLTLAFSLKRMARDNAMVRKL</sequence>
<evidence type="ECO:0000259" key="3">
    <source>
        <dbReference type="Pfam" id="PF00122"/>
    </source>
</evidence>
<dbReference type="PANTHER" id="PTHR24093:SF509">
    <property type="entry name" value="CALCIUM-TRANSPORTING ATPASE"/>
    <property type="match status" value="1"/>
</dbReference>
<protein>
    <submittedName>
        <fullName evidence="4">Calcium-transporting ATPase</fullName>
    </submittedName>
</protein>
<dbReference type="PANTHER" id="PTHR24093">
    <property type="entry name" value="CATION TRANSPORTING ATPASE"/>
    <property type="match status" value="1"/>
</dbReference>
<feature type="transmembrane region" description="Helical" evidence="2">
    <location>
        <begin position="162"/>
        <end position="182"/>
    </location>
</feature>
<gene>
    <name evidence="4" type="ORF">O6P43_032480</name>
</gene>
<dbReference type="InterPro" id="IPR059000">
    <property type="entry name" value="ATPase_P-type_domA"/>
</dbReference>
<keyword evidence="2" id="KW-0812">Transmembrane</keyword>
<feature type="transmembrane region" description="Helical" evidence="2">
    <location>
        <begin position="120"/>
        <end position="141"/>
    </location>
</feature>
<dbReference type="EMBL" id="JARAOO010000014">
    <property type="protein sequence ID" value="KAJ7942863.1"/>
    <property type="molecule type" value="Genomic_DNA"/>
</dbReference>
<dbReference type="Pfam" id="PF00122">
    <property type="entry name" value="E1-E2_ATPase"/>
    <property type="match status" value="1"/>
</dbReference>
<proteinExistence type="predicted"/>
<dbReference type="GO" id="GO:0005388">
    <property type="term" value="F:P-type calcium transporter activity"/>
    <property type="evidence" value="ECO:0007669"/>
    <property type="project" value="TreeGrafter"/>
</dbReference>
<dbReference type="SUPFAM" id="SSF81653">
    <property type="entry name" value="Calcium ATPase, transduction domain A"/>
    <property type="match status" value="1"/>
</dbReference>
<keyword evidence="2" id="KW-0472">Membrane</keyword>
<dbReference type="Proteomes" id="UP001163823">
    <property type="component" value="Chromosome 14"/>
</dbReference>
<dbReference type="AlphaFoldDB" id="A0AAD7KN30"/>
<dbReference type="InterPro" id="IPR008250">
    <property type="entry name" value="ATPase_P-typ_transduc_dom_A_sf"/>
</dbReference>
<dbReference type="Gene3D" id="1.20.1110.10">
    <property type="entry name" value="Calcium-transporting ATPase, transmembrane domain"/>
    <property type="match status" value="1"/>
</dbReference>
<dbReference type="GO" id="GO:0005886">
    <property type="term" value="C:plasma membrane"/>
    <property type="evidence" value="ECO:0007669"/>
    <property type="project" value="TreeGrafter"/>
</dbReference>